<comment type="caution">
    <text evidence="1">The sequence shown here is derived from an EMBL/GenBank/DDBJ whole genome shotgun (WGS) entry which is preliminary data.</text>
</comment>
<evidence type="ECO:0000313" key="2">
    <source>
        <dbReference type="Proteomes" id="UP000467700"/>
    </source>
</evidence>
<proteinExistence type="predicted"/>
<dbReference type="AlphaFoldDB" id="A0A8S0XXF8"/>
<organism evidence="1 2">
    <name type="scientific">Cyclocybe aegerita</name>
    <name type="common">Black poplar mushroom</name>
    <name type="synonym">Agrocybe aegerita</name>
    <dbReference type="NCBI Taxonomy" id="1973307"/>
    <lineage>
        <taxon>Eukaryota</taxon>
        <taxon>Fungi</taxon>
        <taxon>Dikarya</taxon>
        <taxon>Basidiomycota</taxon>
        <taxon>Agaricomycotina</taxon>
        <taxon>Agaricomycetes</taxon>
        <taxon>Agaricomycetidae</taxon>
        <taxon>Agaricales</taxon>
        <taxon>Agaricineae</taxon>
        <taxon>Bolbitiaceae</taxon>
        <taxon>Cyclocybe</taxon>
    </lineage>
</organism>
<name>A0A8S0XXF8_CYCAE</name>
<protein>
    <submittedName>
        <fullName evidence="1">Uncharacterized protein</fullName>
    </submittedName>
</protein>
<gene>
    <name evidence="1" type="ORF">AAE3_LOCUS10004</name>
</gene>
<evidence type="ECO:0000313" key="1">
    <source>
        <dbReference type="EMBL" id="CAA7267711.1"/>
    </source>
</evidence>
<keyword evidence="2" id="KW-1185">Reference proteome</keyword>
<dbReference type="Proteomes" id="UP000467700">
    <property type="component" value="Unassembled WGS sequence"/>
</dbReference>
<reference evidence="1 2" key="1">
    <citation type="submission" date="2020-01" db="EMBL/GenBank/DDBJ databases">
        <authorList>
            <person name="Gupta K D."/>
        </authorList>
    </citation>
    <scope>NUCLEOTIDE SEQUENCE [LARGE SCALE GENOMIC DNA]</scope>
</reference>
<accession>A0A8S0XXF8</accession>
<dbReference type="OrthoDB" id="10315418at2759"/>
<sequence length="195" mass="21459">MSNHNSFDLAWFGPNLQGPNAYLDTPLRSVTVWASGPDYVAWNLSFTFSTPIGGSISYVQVVLRPNETCFRPILYGSVGDLAYPQGLTTVQFRGAESPYSTSTARPILTANFMAPRTMRSTINMMTNIVPGYRLREGNRGSDGWTYYIAQAFVQDGALNANTMLHFDNAIQAIRNSSRALSRAVSFPPTFGTPIL</sequence>
<dbReference type="EMBL" id="CACVBS010000062">
    <property type="protein sequence ID" value="CAA7267711.1"/>
    <property type="molecule type" value="Genomic_DNA"/>
</dbReference>